<keyword evidence="6 10" id="KW-0067">ATP-binding</keyword>
<dbReference type="Pfam" id="PF00225">
    <property type="entry name" value="Kinesin"/>
    <property type="match status" value="1"/>
</dbReference>
<dbReference type="InterPro" id="IPR036961">
    <property type="entry name" value="Kinesin_motor_dom_sf"/>
</dbReference>
<feature type="compositionally biased region" description="Polar residues" evidence="12">
    <location>
        <begin position="192"/>
        <end position="204"/>
    </location>
</feature>
<dbReference type="GO" id="GO:0003777">
    <property type="term" value="F:microtubule motor activity"/>
    <property type="evidence" value="ECO:0007669"/>
    <property type="project" value="InterPro"/>
</dbReference>
<evidence type="ECO:0000256" key="10">
    <source>
        <dbReference type="PROSITE-ProRule" id="PRU00283"/>
    </source>
</evidence>
<keyword evidence="4 11" id="KW-0493">Microtubule</keyword>
<evidence type="ECO:0000256" key="6">
    <source>
        <dbReference type="ARBA" id="ARBA00022840"/>
    </source>
</evidence>
<accession>A0A6A4WNS1</accession>
<evidence type="ECO:0000256" key="4">
    <source>
        <dbReference type="ARBA" id="ARBA00022701"/>
    </source>
</evidence>
<dbReference type="OrthoDB" id="3176171at2759"/>
<evidence type="ECO:0000313" key="15">
    <source>
        <dbReference type="Proteomes" id="UP000440578"/>
    </source>
</evidence>
<gene>
    <name evidence="14" type="primary">CTK2</name>
    <name evidence="14" type="ORF">FJT64_019790</name>
</gene>
<dbReference type="SUPFAM" id="SSF52540">
    <property type="entry name" value="P-loop containing nucleoside triphosphate hydrolases"/>
    <property type="match status" value="1"/>
</dbReference>
<evidence type="ECO:0000313" key="14">
    <source>
        <dbReference type="EMBL" id="KAF0309046.1"/>
    </source>
</evidence>
<feature type="compositionally biased region" description="Low complexity" evidence="12">
    <location>
        <begin position="60"/>
        <end position="75"/>
    </location>
</feature>
<dbReference type="GO" id="GO:0090307">
    <property type="term" value="P:mitotic spindle assembly"/>
    <property type="evidence" value="ECO:0007669"/>
    <property type="project" value="UniProtKB-ARBA"/>
</dbReference>
<evidence type="ECO:0000256" key="5">
    <source>
        <dbReference type="ARBA" id="ARBA00022741"/>
    </source>
</evidence>
<evidence type="ECO:0000256" key="12">
    <source>
        <dbReference type="SAM" id="MobiDB-lite"/>
    </source>
</evidence>
<protein>
    <recommendedName>
        <fullName evidence="11">Kinesin-like protein</fullName>
    </recommendedName>
</protein>
<feature type="domain" description="Kinesin motor" evidence="13">
    <location>
        <begin position="287"/>
        <end position="634"/>
    </location>
</feature>
<dbReference type="GO" id="GO:0008017">
    <property type="term" value="F:microtubule binding"/>
    <property type="evidence" value="ECO:0007669"/>
    <property type="project" value="InterPro"/>
</dbReference>
<comment type="subcellular location">
    <subcellularLocation>
        <location evidence="1">Cytoplasm</location>
        <location evidence="1">Cytoskeleton</location>
    </subcellularLocation>
</comment>
<evidence type="ECO:0000256" key="3">
    <source>
        <dbReference type="ARBA" id="ARBA00022490"/>
    </source>
</evidence>
<evidence type="ECO:0000256" key="8">
    <source>
        <dbReference type="ARBA" id="ARBA00023175"/>
    </source>
</evidence>
<dbReference type="PANTHER" id="PTHR47972">
    <property type="entry name" value="KINESIN-LIKE PROTEIN KLP-3"/>
    <property type="match status" value="1"/>
</dbReference>
<feature type="compositionally biased region" description="Basic and acidic residues" evidence="12">
    <location>
        <begin position="169"/>
        <end position="190"/>
    </location>
</feature>
<dbReference type="AlphaFoldDB" id="A0A6A4WNS1"/>
<keyword evidence="8 10" id="KW-0505">Motor protein</keyword>
<dbReference type="PROSITE" id="PS00411">
    <property type="entry name" value="KINESIN_MOTOR_1"/>
    <property type="match status" value="1"/>
</dbReference>
<dbReference type="Proteomes" id="UP000440578">
    <property type="component" value="Unassembled WGS sequence"/>
</dbReference>
<keyword evidence="5 10" id="KW-0547">Nucleotide-binding</keyword>
<keyword evidence="3" id="KW-0963">Cytoplasm</keyword>
<dbReference type="EMBL" id="VIIS01000440">
    <property type="protein sequence ID" value="KAF0309046.1"/>
    <property type="molecule type" value="Genomic_DNA"/>
</dbReference>
<dbReference type="InterPro" id="IPR027640">
    <property type="entry name" value="Kinesin-like_fam"/>
</dbReference>
<proteinExistence type="inferred from homology"/>
<dbReference type="Gene3D" id="1.10.287.1490">
    <property type="match status" value="1"/>
</dbReference>
<evidence type="ECO:0000256" key="1">
    <source>
        <dbReference type="ARBA" id="ARBA00004245"/>
    </source>
</evidence>
<evidence type="ECO:0000256" key="9">
    <source>
        <dbReference type="ARBA" id="ARBA00023212"/>
    </source>
</evidence>
<dbReference type="GO" id="GO:0007018">
    <property type="term" value="P:microtubule-based movement"/>
    <property type="evidence" value="ECO:0007669"/>
    <property type="project" value="InterPro"/>
</dbReference>
<dbReference type="InterPro" id="IPR019821">
    <property type="entry name" value="Kinesin_motor_CS"/>
</dbReference>
<dbReference type="FunFam" id="3.40.850.10:FF:000065">
    <property type="entry name" value="Kinesin-like protein"/>
    <property type="match status" value="1"/>
</dbReference>
<comment type="similarity">
    <text evidence="2">Belongs to the TRAFAC class myosin-kinesin ATPase superfamily. Kinesin family. KIN-14 subfamily.</text>
</comment>
<keyword evidence="9" id="KW-0206">Cytoskeleton</keyword>
<dbReference type="CDD" id="cd01366">
    <property type="entry name" value="KISc_C_terminal"/>
    <property type="match status" value="1"/>
</dbReference>
<evidence type="ECO:0000256" key="2">
    <source>
        <dbReference type="ARBA" id="ARBA00010899"/>
    </source>
</evidence>
<evidence type="ECO:0000256" key="11">
    <source>
        <dbReference type="RuleBase" id="RU000394"/>
    </source>
</evidence>
<keyword evidence="15" id="KW-1185">Reference proteome</keyword>
<dbReference type="PROSITE" id="PS50067">
    <property type="entry name" value="KINESIN_MOTOR_2"/>
    <property type="match status" value="1"/>
</dbReference>
<feature type="binding site" evidence="10">
    <location>
        <begin position="386"/>
        <end position="393"/>
    </location>
    <ligand>
        <name>ATP</name>
        <dbReference type="ChEBI" id="CHEBI:30616"/>
    </ligand>
</feature>
<feature type="region of interest" description="Disordered" evidence="12">
    <location>
        <begin position="169"/>
        <end position="212"/>
    </location>
</feature>
<name>A0A6A4WNS1_AMPAM</name>
<dbReference type="PANTHER" id="PTHR47972:SF45">
    <property type="entry name" value="PROTEIN CLARET SEGREGATIONAL"/>
    <property type="match status" value="1"/>
</dbReference>
<keyword evidence="7" id="KW-0175">Coiled coil</keyword>
<dbReference type="GO" id="GO:0005524">
    <property type="term" value="F:ATP binding"/>
    <property type="evidence" value="ECO:0007669"/>
    <property type="project" value="UniProtKB-UniRule"/>
</dbReference>
<organism evidence="14 15">
    <name type="scientific">Amphibalanus amphitrite</name>
    <name type="common">Striped barnacle</name>
    <name type="synonym">Balanus amphitrite</name>
    <dbReference type="NCBI Taxonomy" id="1232801"/>
    <lineage>
        <taxon>Eukaryota</taxon>
        <taxon>Metazoa</taxon>
        <taxon>Ecdysozoa</taxon>
        <taxon>Arthropoda</taxon>
        <taxon>Crustacea</taxon>
        <taxon>Multicrustacea</taxon>
        <taxon>Cirripedia</taxon>
        <taxon>Thoracica</taxon>
        <taxon>Thoracicalcarea</taxon>
        <taxon>Balanomorpha</taxon>
        <taxon>Balanoidea</taxon>
        <taxon>Balanidae</taxon>
        <taxon>Amphibalaninae</taxon>
        <taxon>Amphibalanus</taxon>
    </lineage>
</organism>
<dbReference type="InterPro" id="IPR001752">
    <property type="entry name" value="Kinesin_motor_dom"/>
</dbReference>
<dbReference type="GO" id="GO:0005874">
    <property type="term" value="C:microtubule"/>
    <property type="evidence" value="ECO:0007669"/>
    <property type="project" value="UniProtKB-KW"/>
</dbReference>
<evidence type="ECO:0000256" key="7">
    <source>
        <dbReference type="ARBA" id="ARBA00023054"/>
    </source>
</evidence>
<dbReference type="InterPro" id="IPR027417">
    <property type="entry name" value="P-loop_NTPase"/>
</dbReference>
<dbReference type="PRINTS" id="PR00380">
    <property type="entry name" value="KINESINHEAVY"/>
</dbReference>
<reference evidence="14 15" key="1">
    <citation type="submission" date="2019-07" db="EMBL/GenBank/DDBJ databases">
        <title>Draft genome assembly of a fouling barnacle, Amphibalanus amphitrite (Darwin, 1854): The first reference genome for Thecostraca.</title>
        <authorList>
            <person name="Kim W."/>
        </authorList>
    </citation>
    <scope>NUCLEOTIDE SEQUENCE [LARGE SCALE GENOMIC DNA]</scope>
    <source>
        <strain evidence="14">SNU_AA5</strain>
        <tissue evidence="14">Soma without cirri and trophi</tissue>
    </source>
</reference>
<dbReference type="SMART" id="SM00129">
    <property type="entry name" value="KISc"/>
    <property type="match status" value="1"/>
</dbReference>
<dbReference type="SUPFAM" id="SSF57997">
    <property type="entry name" value="Tropomyosin"/>
    <property type="match status" value="1"/>
</dbReference>
<evidence type="ECO:0000259" key="13">
    <source>
        <dbReference type="PROSITE" id="PS50067"/>
    </source>
</evidence>
<comment type="caution">
    <text evidence="14">The sequence shown here is derived from an EMBL/GenBank/DDBJ whole genome shotgun (WGS) entry which is preliminary data.</text>
</comment>
<feature type="compositionally biased region" description="Low complexity" evidence="12">
    <location>
        <begin position="27"/>
        <end position="42"/>
    </location>
</feature>
<feature type="region of interest" description="Disordered" evidence="12">
    <location>
        <begin position="1"/>
        <end position="143"/>
    </location>
</feature>
<sequence length="644" mass="71053">MSRLPTPSSRLPVAGTSRLTAASGIVRPTPRATPATAGGAAALKRQASQSSMATKRGRLDTSGSSDGSSTGRPPRAGSMRPPANPGLIRSKSVANLSTPAGRPMRDVTSRVVSRNNVKAAGTVGGRPGAAKPTPKPATKRQPWDLKGQIQDMDARHRELMEQLQLTQERVSRMEEEKQQLEQGVREKETITAEVQSEAQRVSRQLQDREDQWESERRQLQRRLSELEAQREDSETQRAALQRRLTSLQAELQAKTDEADALRLEARARREETLRRQLHNQVQELKGNIRVFCRVRPLLGEEVTQAGGQIPHLQVTDERSLEIGKAAGAGANETMSGRRREEGDGKVNFAFDRVFPPETSQADVFEEISQLIQSALDGYNVCVFAYGQTGSGKTHTMEGGRDDELQGVIPRAVSQIFDACAALKEKGWSYTLEASFLEIYNETIRDLLSTSKEKMNYEIRMKDSKLNSKTKEVYVTNLKVVTVTEQADVASLLERARQQRAVAATNCNEHSSRSHSVFTLRMEGRNALTTETCHGSLNLVDLAGSERLKESGSQGDRLTETKNINKSLANLGNVIMALGNKQDHVPFRNSKLTHLLQHSLGGNSKTLMFVNVSPREDCAAETLNSLRFAAKVNQCHIGTATKRTK</sequence>
<dbReference type="Gene3D" id="3.40.850.10">
    <property type="entry name" value="Kinesin motor domain"/>
    <property type="match status" value="1"/>
</dbReference>